<dbReference type="InParanoid" id="A0A1Q3ASH3"/>
<dbReference type="Proteomes" id="UP000187406">
    <property type="component" value="Unassembled WGS sequence"/>
</dbReference>
<gene>
    <name evidence="2" type="ORF">CFOL_v3_02147</name>
</gene>
<accession>A0A1Q3ASH3</accession>
<feature type="region of interest" description="Disordered" evidence="1">
    <location>
        <begin position="374"/>
        <end position="407"/>
    </location>
</feature>
<dbReference type="EMBL" id="BDDD01000079">
    <property type="protein sequence ID" value="GAV58614.1"/>
    <property type="molecule type" value="Genomic_DNA"/>
</dbReference>
<evidence type="ECO:0000313" key="3">
    <source>
        <dbReference type="Proteomes" id="UP000187406"/>
    </source>
</evidence>
<evidence type="ECO:0000313" key="2">
    <source>
        <dbReference type="EMBL" id="GAV58614.1"/>
    </source>
</evidence>
<dbReference type="PANTHER" id="PTHR37722">
    <property type="entry name" value="OS01G0167700 PROTEIN"/>
    <property type="match status" value="1"/>
</dbReference>
<feature type="compositionally biased region" description="Polar residues" evidence="1">
    <location>
        <begin position="220"/>
        <end position="230"/>
    </location>
</feature>
<dbReference type="OrthoDB" id="994901at2759"/>
<dbReference type="AlphaFoldDB" id="A0A1Q3ASH3"/>
<sequence length="581" mass="64567">DQLMQDINMPLNGSYLDLSNGTLDSYLKRNHKSSTVREHSEYDLHGRNLTSSFCEEEKFFGTGNSRSQFLDDNYHDEREGDISWKNWPSEMNGNSAVSLRYGDNEISDYAFEGPNLLKKRDYARASEIFNFLESPASECQKSGKNHHCMTSSGASGKHPTADWNFDLTDVSRQPGWSCSVNVEARDNLSLLSEESCSSSAVRGEATNNSPLKSIARQGRRTQGNAFNSPVNKYGMKDFPKESQYKDRKDIQQGNNADVSGKCATKISQMSKTDCDINSQFQEKLGSPRSWLFEDGFPSVEHSAATRFPFSGSELWTEDPCNVFPASELHLNDKSSLHGYNKHGESVDCSPFGGFIQEKFSPGLRLSHIKRHDSPSLAKVGFGPTNPDSSTDTGLEGMPPDSSHVAGPHGETPFADLSVQGSVSIDEVNKAKIETVNCEFGRENCIENNELLSEKEDTRDTSDSYENTSVCKEAKETTFELRKTLESTVFLEHAEDTSSFMKIPAKLKSIEDDIQYGHNVEILDTCRIGAEGKEDAEPQELNVASKRLSKCLDSAQPVMMLESYVLKLLCVQKVPGDTKKNV</sequence>
<comment type="caution">
    <text evidence="2">The sequence shown here is derived from an EMBL/GenBank/DDBJ whole genome shotgun (WGS) entry which is preliminary data.</text>
</comment>
<keyword evidence="3" id="KW-1185">Reference proteome</keyword>
<protein>
    <submittedName>
        <fullName evidence="2">Uncharacterized protein</fullName>
    </submittedName>
</protein>
<dbReference type="PANTHER" id="PTHR37722:SF2">
    <property type="entry name" value="OS01G0167700 PROTEIN"/>
    <property type="match status" value="1"/>
</dbReference>
<feature type="region of interest" description="Disordered" evidence="1">
    <location>
        <begin position="199"/>
        <end position="232"/>
    </location>
</feature>
<reference evidence="3" key="1">
    <citation type="submission" date="2016-04" db="EMBL/GenBank/DDBJ databases">
        <title>Cephalotus genome sequencing.</title>
        <authorList>
            <person name="Fukushima K."/>
            <person name="Hasebe M."/>
            <person name="Fang X."/>
        </authorList>
    </citation>
    <scope>NUCLEOTIDE SEQUENCE [LARGE SCALE GENOMIC DNA]</scope>
    <source>
        <strain evidence="3">cv. St1</strain>
    </source>
</reference>
<feature type="non-terminal residue" evidence="2">
    <location>
        <position position="1"/>
    </location>
</feature>
<name>A0A1Q3ASH3_CEPFO</name>
<organism evidence="2 3">
    <name type="scientific">Cephalotus follicularis</name>
    <name type="common">Albany pitcher plant</name>
    <dbReference type="NCBI Taxonomy" id="3775"/>
    <lineage>
        <taxon>Eukaryota</taxon>
        <taxon>Viridiplantae</taxon>
        <taxon>Streptophyta</taxon>
        <taxon>Embryophyta</taxon>
        <taxon>Tracheophyta</taxon>
        <taxon>Spermatophyta</taxon>
        <taxon>Magnoliopsida</taxon>
        <taxon>eudicotyledons</taxon>
        <taxon>Gunneridae</taxon>
        <taxon>Pentapetalae</taxon>
        <taxon>rosids</taxon>
        <taxon>fabids</taxon>
        <taxon>Oxalidales</taxon>
        <taxon>Cephalotaceae</taxon>
        <taxon>Cephalotus</taxon>
    </lineage>
</organism>
<evidence type="ECO:0000256" key="1">
    <source>
        <dbReference type="SAM" id="MobiDB-lite"/>
    </source>
</evidence>
<proteinExistence type="predicted"/>